<dbReference type="AlphaFoldDB" id="A0A1T4PFD5"/>
<dbReference type="EMBL" id="FUWU01000034">
    <property type="protein sequence ID" value="SJZ90189.1"/>
    <property type="molecule type" value="Genomic_DNA"/>
</dbReference>
<evidence type="ECO:0000313" key="2">
    <source>
        <dbReference type="Proteomes" id="UP000190449"/>
    </source>
</evidence>
<dbReference type="STRING" id="28122.SAMN02745108_01912"/>
<evidence type="ECO:0000313" key="1">
    <source>
        <dbReference type="EMBL" id="SJZ90189.1"/>
    </source>
</evidence>
<gene>
    <name evidence="1" type="ORF">SAMN02745108_01912</name>
</gene>
<name>A0A1T4PFD5_9BACT</name>
<reference evidence="1 2" key="1">
    <citation type="submission" date="2017-02" db="EMBL/GenBank/DDBJ databases">
        <authorList>
            <person name="Peterson S.W."/>
        </authorList>
    </citation>
    <scope>NUCLEOTIDE SEQUENCE [LARGE SCALE GENOMIC DNA]</scope>
    <source>
        <strain evidence="1 2">ATCC 43854</strain>
    </source>
</reference>
<organism evidence="1 2">
    <name type="scientific">Fibrobacter intestinalis</name>
    <dbReference type="NCBI Taxonomy" id="28122"/>
    <lineage>
        <taxon>Bacteria</taxon>
        <taxon>Pseudomonadati</taxon>
        <taxon>Fibrobacterota</taxon>
        <taxon>Fibrobacteria</taxon>
        <taxon>Fibrobacterales</taxon>
        <taxon>Fibrobacteraceae</taxon>
        <taxon>Fibrobacter</taxon>
    </lineage>
</organism>
<accession>A0A1T4PFD5</accession>
<dbReference type="RefSeq" id="WP_078776757.1">
    <property type="nucleotide sequence ID" value="NZ_FUWU01000034.1"/>
</dbReference>
<proteinExistence type="predicted"/>
<dbReference type="Proteomes" id="UP000190449">
    <property type="component" value="Unassembled WGS sequence"/>
</dbReference>
<protein>
    <submittedName>
        <fullName evidence="1">Uncharacterized protein</fullName>
    </submittedName>
</protein>
<sequence length="104" mass="11949">MCTTIWKCQSFRLRETIDSTNTKSIIGYSDADSLIPAEVKAGDKATPSLNNLISKECYKDIHYGIKLCNGNIDFNKKFYTFPYFCAFLLKRFILETKILPHVNL</sequence>